<dbReference type="OrthoDB" id="1501595at2759"/>
<reference evidence="3" key="1">
    <citation type="submission" date="2022-02" db="EMBL/GenBank/DDBJ databases">
        <authorList>
            <person name="Henning P.M."/>
            <person name="McCubbin A.G."/>
            <person name="Shore J.S."/>
        </authorList>
    </citation>
    <scope>NUCLEOTIDE SEQUENCE</scope>
    <source>
        <strain evidence="3">F60SS</strain>
        <tissue evidence="3">Leaves</tissue>
    </source>
</reference>
<reference evidence="3" key="2">
    <citation type="journal article" date="2023" name="Plants (Basel)">
        <title>Annotation of the Turnera subulata (Passifloraceae) Draft Genome Reveals the S-Locus Evolved after the Divergence of Turneroideae from Passifloroideae in a Stepwise Manner.</title>
        <authorList>
            <person name="Henning P.M."/>
            <person name="Roalson E.H."/>
            <person name="Mir W."/>
            <person name="McCubbin A.G."/>
            <person name="Shore J.S."/>
        </authorList>
    </citation>
    <scope>NUCLEOTIDE SEQUENCE</scope>
    <source>
        <strain evidence="3">F60SS</strain>
    </source>
</reference>
<evidence type="ECO:0000259" key="2">
    <source>
        <dbReference type="SMART" id="SM01037"/>
    </source>
</evidence>
<comment type="similarity">
    <text evidence="1">Belongs to the MLP family.</text>
</comment>
<feature type="domain" description="Bet v I/Major latex protein" evidence="2">
    <location>
        <begin position="1"/>
        <end position="116"/>
    </location>
</feature>
<dbReference type="PANTHER" id="PTHR31338">
    <property type="entry name" value="POLYKETIDE CYCLASE/DEHYDRASE AND LIPID TRANSPORT SUPERFAMILY PROTEIN"/>
    <property type="match status" value="1"/>
</dbReference>
<dbReference type="SMART" id="SM01037">
    <property type="entry name" value="Bet_v_1"/>
    <property type="match status" value="1"/>
</dbReference>
<dbReference type="GO" id="GO:0006952">
    <property type="term" value="P:defense response"/>
    <property type="evidence" value="ECO:0007669"/>
    <property type="project" value="InterPro"/>
</dbReference>
<name>A0A9Q0GFP3_9ROSI</name>
<dbReference type="AlphaFoldDB" id="A0A9Q0GFP3"/>
<dbReference type="Pfam" id="PF00407">
    <property type="entry name" value="Bet_v_1"/>
    <property type="match status" value="1"/>
</dbReference>
<dbReference type="Proteomes" id="UP001141552">
    <property type="component" value="Unassembled WGS sequence"/>
</dbReference>
<keyword evidence="4" id="KW-1185">Reference proteome</keyword>
<protein>
    <recommendedName>
        <fullName evidence="2">Bet v I/Major latex protein domain-containing protein</fullName>
    </recommendedName>
</protein>
<comment type="caution">
    <text evidence="3">The sequence shown here is derived from an EMBL/GenBank/DDBJ whole genome shotgun (WGS) entry which is preliminary data.</text>
</comment>
<dbReference type="SUPFAM" id="SSF55961">
    <property type="entry name" value="Bet v1-like"/>
    <property type="match status" value="1"/>
</dbReference>
<dbReference type="InterPro" id="IPR000916">
    <property type="entry name" value="Bet_v_I/MLP"/>
</dbReference>
<dbReference type="Gene3D" id="3.30.530.20">
    <property type="match status" value="1"/>
</dbReference>
<evidence type="ECO:0000256" key="1">
    <source>
        <dbReference type="ARBA" id="ARBA00038242"/>
    </source>
</evidence>
<organism evidence="3 4">
    <name type="scientific">Turnera subulata</name>
    <dbReference type="NCBI Taxonomy" id="218843"/>
    <lineage>
        <taxon>Eukaryota</taxon>
        <taxon>Viridiplantae</taxon>
        <taxon>Streptophyta</taxon>
        <taxon>Embryophyta</taxon>
        <taxon>Tracheophyta</taxon>
        <taxon>Spermatophyta</taxon>
        <taxon>Magnoliopsida</taxon>
        <taxon>eudicotyledons</taxon>
        <taxon>Gunneridae</taxon>
        <taxon>Pentapetalae</taxon>
        <taxon>rosids</taxon>
        <taxon>fabids</taxon>
        <taxon>Malpighiales</taxon>
        <taxon>Passifloraceae</taxon>
        <taxon>Turnera</taxon>
    </lineage>
</organism>
<dbReference type="PANTHER" id="PTHR31338:SF20">
    <property type="entry name" value="BET V I_MAJOR LATEX PROTEIN DOMAIN-CONTAINING PROTEIN"/>
    <property type="match status" value="1"/>
</dbReference>
<accession>A0A9Q0GFP3</accession>
<proteinExistence type="inferred from homology"/>
<evidence type="ECO:0000313" key="3">
    <source>
        <dbReference type="EMBL" id="KAJ4848891.1"/>
    </source>
</evidence>
<dbReference type="InterPro" id="IPR052006">
    <property type="entry name" value="MLP-like"/>
</dbReference>
<gene>
    <name evidence="3" type="ORF">Tsubulata_042590</name>
</gene>
<sequence>MRAPNYIHSVEYHESNQGSTIKLWEYCVGGKRETFKERLEMDEANNIIKLTGLEGDPMKNYKVFDPTYKLEPKGQGALATLSIEYEKAKKDVPNPDIYMDFMINLSKDIAAAFGKA</sequence>
<dbReference type="EMBL" id="JAKUCV010000763">
    <property type="protein sequence ID" value="KAJ4848891.1"/>
    <property type="molecule type" value="Genomic_DNA"/>
</dbReference>
<evidence type="ECO:0000313" key="4">
    <source>
        <dbReference type="Proteomes" id="UP001141552"/>
    </source>
</evidence>
<dbReference type="InterPro" id="IPR023393">
    <property type="entry name" value="START-like_dom_sf"/>
</dbReference>